<gene>
    <name evidence="1" type="ORF">NDU88_007482</name>
</gene>
<comment type="caution">
    <text evidence="1">The sequence shown here is derived from an EMBL/GenBank/DDBJ whole genome shotgun (WGS) entry which is preliminary data.</text>
</comment>
<dbReference type="AlphaFoldDB" id="A0AAV7N2C3"/>
<accession>A0AAV7N2C3</accession>
<evidence type="ECO:0000313" key="2">
    <source>
        <dbReference type="Proteomes" id="UP001066276"/>
    </source>
</evidence>
<protein>
    <submittedName>
        <fullName evidence="1">Uncharacterized protein</fullName>
    </submittedName>
</protein>
<dbReference type="EMBL" id="JANPWB010000013">
    <property type="protein sequence ID" value="KAJ1110127.1"/>
    <property type="molecule type" value="Genomic_DNA"/>
</dbReference>
<organism evidence="1 2">
    <name type="scientific">Pleurodeles waltl</name>
    <name type="common">Iberian ribbed newt</name>
    <dbReference type="NCBI Taxonomy" id="8319"/>
    <lineage>
        <taxon>Eukaryota</taxon>
        <taxon>Metazoa</taxon>
        <taxon>Chordata</taxon>
        <taxon>Craniata</taxon>
        <taxon>Vertebrata</taxon>
        <taxon>Euteleostomi</taxon>
        <taxon>Amphibia</taxon>
        <taxon>Batrachia</taxon>
        <taxon>Caudata</taxon>
        <taxon>Salamandroidea</taxon>
        <taxon>Salamandridae</taxon>
        <taxon>Pleurodelinae</taxon>
        <taxon>Pleurodeles</taxon>
    </lineage>
</organism>
<reference evidence="1" key="1">
    <citation type="journal article" date="2022" name="bioRxiv">
        <title>Sequencing and chromosome-scale assembly of the giantPleurodeles waltlgenome.</title>
        <authorList>
            <person name="Brown T."/>
            <person name="Elewa A."/>
            <person name="Iarovenko S."/>
            <person name="Subramanian E."/>
            <person name="Araus A.J."/>
            <person name="Petzold A."/>
            <person name="Susuki M."/>
            <person name="Suzuki K.-i.T."/>
            <person name="Hayashi T."/>
            <person name="Toyoda A."/>
            <person name="Oliveira C."/>
            <person name="Osipova E."/>
            <person name="Leigh N.D."/>
            <person name="Simon A."/>
            <person name="Yun M.H."/>
        </authorList>
    </citation>
    <scope>NUCLEOTIDE SEQUENCE</scope>
    <source>
        <strain evidence="1">20211129_DDA</strain>
        <tissue evidence="1">Liver</tissue>
    </source>
</reference>
<sequence length="73" mass="7918">MLPDVPGWTGVGPGGVEDCRALRWVAGILRERWQERLGPPWRTAARPEGVKQLAGTHWSGGKSNSPGAQFLVI</sequence>
<name>A0AAV7N2C3_PLEWA</name>
<keyword evidence="2" id="KW-1185">Reference proteome</keyword>
<evidence type="ECO:0000313" key="1">
    <source>
        <dbReference type="EMBL" id="KAJ1110127.1"/>
    </source>
</evidence>
<dbReference type="Proteomes" id="UP001066276">
    <property type="component" value="Chromosome 9"/>
</dbReference>
<proteinExistence type="predicted"/>